<sequence length="152" mass="16690">MAIFKRGLFISYYKNVLSSDFTTDAGDFDVSEKEAASWSKTTGKTVVANSAKEKTVTEITDDDDSRVKKIADGSITLKASSSSSEGTDKVITTTTDSNFAVQEAKIGRYAMVSKNSTLKETWYFPKDSYLKSAVPVDGSNPIVWENEIDNVR</sequence>
<gene>
    <name evidence="1" type="ORF">SAMN02745152_00009</name>
</gene>
<evidence type="ECO:0000313" key="2">
    <source>
        <dbReference type="Proteomes" id="UP000190395"/>
    </source>
</evidence>
<accession>A0A1T4K8B9</accession>
<dbReference type="RefSeq" id="WP_078929678.1">
    <property type="nucleotide sequence ID" value="NZ_FUXC01000001.1"/>
</dbReference>
<keyword evidence="2" id="KW-1185">Reference proteome</keyword>
<evidence type="ECO:0000313" key="1">
    <source>
        <dbReference type="EMBL" id="SJZ38690.1"/>
    </source>
</evidence>
<dbReference type="AlphaFoldDB" id="A0A1T4K8B9"/>
<name>A0A1T4K8B9_9SPIR</name>
<dbReference type="EMBL" id="FUXC01000001">
    <property type="protein sequence ID" value="SJZ38690.1"/>
    <property type="molecule type" value="Genomic_DNA"/>
</dbReference>
<protein>
    <submittedName>
        <fullName evidence="1">Uncharacterized protein</fullName>
    </submittedName>
</protein>
<reference evidence="1 2" key="1">
    <citation type="submission" date="2017-02" db="EMBL/GenBank/DDBJ databases">
        <authorList>
            <person name="Peterson S.W."/>
        </authorList>
    </citation>
    <scope>NUCLEOTIDE SEQUENCE [LARGE SCALE GENOMIC DNA]</scope>
    <source>
        <strain evidence="1 2">ATCC BAA-909</strain>
    </source>
</reference>
<dbReference type="GeneID" id="303366291"/>
<dbReference type="Proteomes" id="UP000190395">
    <property type="component" value="Unassembled WGS sequence"/>
</dbReference>
<proteinExistence type="predicted"/>
<organism evidence="1 2">
    <name type="scientific">Treponema berlinense</name>
    <dbReference type="NCBI Taxonomy" id="225004"/>
    <lineage>
        <taxon>Bacteria</taxon>
        <taxon>Pseudomonadati</taxon>
        <taxon>Spirochaetota</taxon>
        <taxon>Spirochaetia</taxon>
        <taxon>Spirochaetales</taxon>
        <taxon>Treponemataceae</taxon>
        <taxon>Treponema</taxon>
    </lineage>
</organism>